<feature type="signal peptide" evidence="2">
    <location>
        <begin position="1"/>
        <end position="23"/>
    </location>
</feature>
<dbReference type="AlphaFoldDB" id="A0AA36D8W0"/>
<dbReference type="SUPFAM" id="SSF56059">
    <property type="entry name" value="Glutathione synthetase ATP-binding domain-like"/>
    <property type="match status" value="1"/>
</dbReference>
<gene>
    <name evidence="3" type="ORF">MSPICULIGERA_LOCUS20003</name>
</gene>
<proteinExistence type="inferred from homology"/>
<dbReference type="InterPro" id="IPR004344">
    <property type="entry name" value="TTL/TTLL_fam"/>
</dbReference>
<name>A0AA36D8W0_9BILA</name>
<dbReference type="Proteomes" id="UP001177023">
    <property type="component" value="Unassembled WGS sequence"/>
</dbReference>
<protein>
    <submittedName>
        <fullName evidence="3">Uncharacterized protein</fullName>
    </submittedName>
</protein>
<evidence type="ECO:0000256" key="2">
    <source>
        <dbReference type="SAM" id="SignalP"/>
    </source>
</evidence>
<feature type="chain" id="PRO_5041220462" evidence="2">
    <location>
        <begin position="24"/>
        <end position="454"/>
    </location>
</feature>
<dbReference type="PROSITE" id="PS51221">
    <property type="entry name" value="TTL"/>
    <property type="match status" value="1"/>
</dbReference>
<organism evidence="3 4">
    <name type="scientific">Mesorhabditis spiculigera</name>
    <dbReference type="NCBI Taxonomy" id="96644"/>
    <lineage>
        <taxon>Eukaryota</taxon>
        <taxon>Metazoa</taxon>
        <taxon>Ecdysozoa</taxon>
        <taxon>Nematoda</taxon>
        <taxon>Chromadorea</taxon>
        <taxon>Rhabditida</taxon>
        <taxon>Rhabditina</taxon>
        <taxon>Rhabditomorpha</taxon>
        <taxon>Rhabditoidea</taxon>
        <taxon>Rhabditidae</taxon>
        <taxon>Mesorhabditinae</taxon>
        <taxon>Mesorhabditis</taxon>
    </lineage>
</organism>
<comment type="similarity">
    <text evidence="1">Belongs to the tubulin--tyrosine ligase family.</text>
</comment>
<evidence type="ECO:0000256" key="1">
    <source>
        <dbReference type="ARBA" id="ARBA00006820"/>
    </source>
</evidence>
<evidence type="ECO:0000313" key="3">
    <source>
        <dbReference type="EMBL" id="CAJ0581849.1"/>
    </source>
</evidence>
<dbReference type="InterPro" id="IPR053317">
    <property type="entry name" value="Tubulin_polyglutamylase"/>
</dbReference>
<keyword evidence="2" id="KW-0732">Signal</keyword>
<dbReference type="PANTHER" id="PTHR47113:SF1">
    <property type="entry name" value="LD09343P"/>
    <property type="match status" value="1"/>
</dbReference>
<comment type="caution">
    <text evidence="3">The sequence shown here is derived from an EMBL/GenBank/DDBJ whole genome shotgun (WGS) entry which is preliminary data.</text>
</comment>
<dbReference type="Gene3D" id="3.30.470.20">
    <property type="entry name" value="ATP-grasp fold, B domain"/>
    <property type="match status" value="2"/>
</dbReference>
<dbReference type="Pfam" id="PF03133">
    <property type="entry name" value="TTL"/>
    <property type="match status" value="2"/>
</dbReference>
<dbReference type="PANTHER" id="PTHR47113">
    <property type="entry name" value="LD09343P"/>
    <property type="match status" value="1"/>
</dbReference>
<keyword evidence="4" id="KW-1185">Reference proteome</keyword>
<feature type="non-terminal residue" evidence="3">
    <location>
        <position position="1"/>
    </location>
</feature>
<dbReference type="EMBL" id="CATQJA010002664">
    <property type="protein sequence ID" value="CAJ0581849.1"/>
    <property type="molecule type" value="Genomic_DNA"/>
</dbReference>
<accession>A0AA36D8W0</accession>
<dbReference type="GO" id="GO:0019098">
    <property type="term" value="P:reproductive behavior"/>
    <property type="evidence" value="ECO:0007669"/>
    <property type="project" value="UniProtKB-ARBA"/>
</dbReference>
<reference evidence="3" key="1">
    <citation type="submission" date="2023-06" db="EMBL/GenBank/DDBJ databases">
        <authorList>
            <person name="Delattre M."/>
        </authorList>
    </citation>
    <scope>NUCLEOTIDE SEQUENCE</scope>
    <source>
        <strain evidence="3">AF72</strain>
    </source>
</reference>
<sequence length="454" mass="52049">MPSLPNPFSPNLLVLFMGAAVIAWSVSELKSMQSELAVALTTVLQLAHLQQNSGNSAPSSQKPIAYIDGHGENPENGYMMHIFEVFRMMGYEVITGKPTPGTYWDVMWTHEYPWTNEIYSAHVGMAGSDQIINHVPGSGYYTSKVALATANTTFGVPQAFQLPDKKEKFLKIAKENPDWLWVQKDNAHRNIVIKPLEELDFDKKESFIQKFVANPFLIDNRKFDIGIYTVITSINPLRVYVYDEYLIRKIGKDPRKVWADIRRTIAEVFHHQQLKMLSSIEFMPVKARFFELSRFDFILDEDLNVYLMEANMSPNLSSGHFKQNQVLYEQVLQNILSLAGVGSHLELQAQRYLRSRGGLLNSEVSDRDLSLDFVECGEAKCEKCDGDPICRLCAQCIDDKMISALRETEREHLSRRNMVRIDFSSKNEKNTAEDLLLHHWLLKKCEQRADWCNV</sequence>
<evidence type="ECO:0000313" key="4">
    <source>
        <dbReference type="Proteomes" id="UP001177023"/>
    </source>
</evidence>